<dbReference type="InterPro" id="IPR011711">
    <property type="entry name" value="GntR_C"/>
</dbReference>
<dbReference type="PANTHER" id="PTHR43537:SF5">
    <property type="entry name" value="UXU OPERON TRANSCRIPTIONAL REGULATOR"/>
    <property type="match status" value="1"/>
</dbReference>
<keyword evidence="1" id="KW-0805">Transcription regulation</keyword>
<proteinExistence type="predicted"/>
<keyword evidence="6" id="KW-1185">Reference proteome</keyword>
<feature type="domain" description="HTH gntR-type" evidence="4">
    <location>
        <begin position="1"/>
        <end position="73"/>
    </location>
</feature>
<evidence type="ECO:0000259" key="4">
    <source>
        <dbReference type="PROSITE" id="PS50949"/>
    </source>
</evidence>
<dbReference type="EMBL" id="CP011005">
    <property type="protein sequence ID" value="AJT43064.1"/>
    <property type="molecule type" value="Genomic_DNA"/>
</dbReference>
<dbReference type="Pfam" id="PF00392">
    <property type="entry name" value="GntR"/>
    <property type="match status" value="1"/>
</dbReference>
<dbReference type="SMART" id="SM00345">
    <property type="entry name" value="HTH_GNTR"/>
    <property type="match status" value="1"/>
</dbReference>
<dbReference type="InterPro" id="IPR008920">
    <property type="entry name" value="TF_FadR/GntR_C"/>
</dbReference>
<evidence type="ECO:0000256" key="3">
    <source>
        <dbReference type="ARBA" id="ARBA00023163"/>
    </source>
</evidence>
<dbReference type="Proteomes" id="UP000061839">
    <property type="component" value="Chromosome"/>
</dbReference>
<dbReference type="Gene3D" id="1.20.120.530">
    <property type="entry name" value="GntR ligand-binding domain-like"/>
    <property type="match status" value="1"/>
</dbReference>
<evidence type="ECO:0000256" key="2">
    <source>
        <dbReference type="ARBA" id="ARBA00023125"/>
    </source>
</evidence>
<dbReference type="PROSITE" id="PS50949">
    <property type="entry name" value="HTH_GNTR"/>
    <property type="match status" value="1"/>
</dbReference>
<dbReference type="KEGG" id="ari:UM93_11155"/>
<dbReference type="PATRIC" id="fig|1618207.4.peg.2260"/>
<dbReference type="Gene3D" id="1.10.10.10">
    <property type="entry name" value="Winged helix-like DNA-binding domain superfamily/Winged helix DNA-binding domain"/>
    <property type="match status" value="1"/>
</dbReference>
<dbReference type="SUPFAM" id="SSF46785">
    <property type="entry name" value="Winged helix' DNA-binding domain"/>
    <property type="match status" value="1"/>
</dbReference>
<dbReference type="AlphaFoldDB" id="A0A0D4C3G1"/>
<keyword evidence="2" id="KW-0238">DNA-binding</keyword>
<organism evidence="5 6">
    <name type="scientific">Psychromicrobium lacuslunae</name>
    <dbReference type="NCBI Taxonomy" id="1618207"/>
    <lineage>
        <taxon>Bacteria</taxon>
        <taxon>Bacillati</taxon>
        <taxon>Actinomycetota</taxon>
        <taxon>Actinomycetes</taxon>
        <taxon>Micrococcales</taxon>
        <taxon>Micrococcaceae</taxon>
        <taxon>Psychromicrobium</taxon>
    </lineage>
</organism>
<dbReference type="CDD" id="cd07377">
    <property type="entry name" value="WHTH_GntR"/>
    <property type="match status" value="1"/>
</dbReference>
<dbReference type="GO" id="GO:0003677">
    <property type="term" value="F:DNA binding"/>
    <property type="evidence" value="ECO:0007669"/>
    <property type="project" value="UniProtKB-KW"/>
</dbReference>
<reference evidence="5 6" key="1">
    <citation type="journal article" date="2015" name="Genome Announc.">
        <title>Complete Genome Sequencing of Protease-Producing Novel Arthrobacter sp. Strain IHBB 11108 Using PacBio Single-Molecule Real-Time Sequencing Technology.</title>
        <authorList>
            <person name="Kiran S."/>
            <person name="Swarnkar M.K."/>
            <person name="Pal M."/>
            <person name="Thakur R."/>
            <person name="Tewari R."/>
            <person name="Singh A.K."/>
            <person name="Gulati A."/>
        </authorList>
    </citation>
    <scope>NUCLEOTIDE SEQUENCE [LARGE SCALE GENOMIC DNA]</scope>
    <source>
        <strain evidence="5 6">IHBB 11108</strain>
    </source>
</reference>
<evidence type="ECO:0000313" key="6">
    <source>
        <dbReference type="Proteomes" id="UP000061839"/>
    </source>
</evidence>
<gene>
    <name evidence="5" type="ORF">UM93_11155</name>
</gene>
<dbReference type="OrthoDB" id="3567645at2"/>
<sequence length="229" mass="25097">MKSHQPVLAWIEQQLSQGALRIGQRLPSERALAEQFNLSRASIREAIAVLDAMGVVRAAVGSGPGSGTIIIAQPASALGSALRFHVASSHLPVADIVQTRLLFETWACQHSQLQSQALIEAARLLEEMQALATPQTEEFLTLDIRFHLALAESAGNVVVSAMMLSLRESIRQYTSSIVALLPDWRRTSARLHQEHLHVLELLRQGDRAAAAACIAEHIEGFYQEGLREK</sequence>
<dbReference type="InterPro" id="IPR036390">
    <property type="entry name" value="WH_DNA-bd_sf"/>
</dbReference>
<dbReference type="PANTHER" id="PTHR43537">
    <property type="entry name" value="TRANSCRIPTIONAL REGULATOR, GNTR FAMILY"/>
    <property type="match status" value="1"/>
</dbReference>
<dbReference type="GO" id="GO:0003700">
    <property type="term" value="F:DNA-binding transcription factor activity"/>
    <property type="evidence" value="ECO:0007669"/>
    <property type="project" value="InterPro"/>
</dbReference>
<accession>A0A0D4C3G1</accession>
<dbReference type="InterPro" id="IPR000524">
    <property type="entry name" value="Tscrpt_reg_HTH_GntR"/>
</dbReference>
<protein>
    <submittedName>
        <fullName evidence="5">GntR family transcriptional regulator</fullName>
    </submittedName>
</protein>
<dbReference type="RefSeq" id="WP_045077291.1">
    <property type="nucleotide sequence ID" value="NZ_CP011005.1"/>
</dbReference>
<dbReference type="InterPro" id="IPR036388">
    <property type="entry name" value="WH-like_DNA-bd_sf"/>
</dbReference>
<dbReference type="HOGENOM" id="CLU_017584_9_0_11"/>
<evidence type="ECO:0000313" key="5">
    <source>
        <dbReference type="EMBL" id="AJT43064.1"/>
    </source>
</evidence>
<keyword evidence="3" id="KW-0804">Transcription</keyword>
<dbReference type="SMART" id="SM00895">
    <property type="entry name" value="FCD"/>
    <property type="match status" value="1"/>
</dbReference>
<name>A0A0D4C3G1_9MICC</name>
<dbReference type="PRINTS" id="PR00035">
    <property type="entry name" value="HTHGNTR"/>
</dbReference>
<evidence type="ECO:0000256" key="1">
    <source>
        <dbReference type="ARBA" id="ARBA00023015"/>
    </source>
</evidence>
<dbReference type="STRING" id="1618207.UM93_11155"/>
<dbReference type="SUPFAM" id="SSF48008">
    <property type="entry name" value="GntR ligand-binding domain-like"/>
    <property type="match status" value="1"/>
</dbReference>
<dbReference type="Pfam" id="PF07729">
    <property type="entry name" value="FCD"/>
    <property type="match status" value="1"/>
</dbReference>